<dbReference type="EMBL" id="JANPWB010000006">
    <property type="protein sequence ID" value="KAJ1175098.1"/>
    <property type="molecule type" value="Genomic_DNA"/>
</dbReference>
<comment type="caution">
    <text evidence="1">The sequence shown here is derived from an EMBL/GenBank/DDBJ whole genome shotgun (WGS) entry which is preliminary data.</text>
</comment>
<name>A0AAV7TET4_PLEWA</name>
<gene>
    <name evidence="1" type="ORF">NDU88_000389</name>
</gene>
<evidence type="ECO:0000313" key="2">
    <source>
        <dbReference type="Proteomes" id="UP001066276"/>
    </source>
</evidence>
<proteinExistence type="predicted"/>
<dbReference type="AlphaFoldDB" id="A0AAV7TET4"/>
<sequence length="78" mass="9132">MFRCQQGRIFPEYGELLYWFIAKQRASVSGASGDEEFTQCDGTVVPYRKEDLQEWNERVGVALVRKKDERLPSDVWDT</sequence>
<protein>
    <submittedName>
        <fullName evidence="1">Uncharacterized protein</fullName>
    </submittedName>
</protein>
<evidence type="ECO:0000313" key="1">
    <source>
        <dbReference type="EMBL" id="KAJ1175098.1"/>
    </source>
</evidence>
<organism evidence="1 2">
    <name type="scientific">Pleurodeles waltl</name>
    <name type="common">Iberian ribbed newt</name>
    <dbReference type="NCBI Taxonomy" id="8319"/>
    <lineage>
        <taxon>Eukaryota</taxon>
        <taxon>Metazoa</taxon>
        <taxon>Chordata</taxon>
        <taxon>Craniata</taxon>
        <taxon>Vertebrata</taxon>
        <taxon>Euteleostomi</taxon>
        <taxon>Amphibia</taxon>
        <taxon>Batrachia</taxon>
        <taxon>Caudata</taxon>
        <taxon>Salamandroidea</taxon>
        <taxon>Salamandridae</taxon>
        <taxon>Pleurodelinae</taxon>
        <taxon>Pleurodeles</taxon>
    </lineage>
</organism>
<reference evidence="1" key="1">
    <citation type="journal article" date="2022" name="bioRxiv">
        <title>Sequencing and chromosome-scale assembly of the giantPleurodeles waltlgenome.</title>
        <authorList>
            <person name="Brown T."/>
            <person name="Elewa A."/>
            <person name="Iarovenko S."/>
            <person name="Subramanian E."/>
            <person name="Araus A.J."/>
            <person name="Petzold A."/>
            <person name="Susuki M."/>
            <person name="Suzuki K.-i.T."/>
            <person name="Hayashi T."/>
            <person name="Toyoda A."/>
            <person name="Oliveira C."/>
            <person name="Osipova E."/>
            <person name="Leigh N.D."/>
            <person name="Simon A."/>
            <person name="Yun M.H."/>
        </authorList>
    </citation>
    <scope>NUCLEOTIDE SEQUENCE</scope>
    <source>
        <strain evidence="1">20211129_DDA</strain>
        <tissue evidence="1">Liver</tissue>
    </source>
</reference>
<keyword evidence="2" id="KW-1185">Reference proteome</keyword>
<accession>A0AAV7TET4</accession>
<dbReference type="Proteomes" id="UP001066276">
    <property type="component" value="Chromosome 3_2"/>
</dbReference>